<keyword evidence="6 8" id="KW-0326">Glycosidase</keyword>
<organism evidence="13 14">
    <name type="scientific">Zooshikella ganghwensis</name>
    <dbReference type="NCBI Taxonomy" id="202772"/>
    <lineage>
        <taxon>Bacteria</taxon>
        <taxon>Pseudomonadati</taxon>
        <taxon>Pseudomonadota</taxon>
        <taxon>Gammaproteobacteria</taxon>
        <taxon>Oceanospirillales</taxon>
        <taxon>Zooshikellaceae</taxon>
        <taxon>Zooshikella</taxon>
    </lineage>
</organism>
<dbReference type="EC" id="3.2.1.14" evidence="2"/>
<feature type="compositionally biased region" description="Low complexity" evidence="10">
    <location>
        <begin position="113"/>
        <end position="126"/>
    </location>
</feature>
<evidence type="ECO:0000256" key="8">
    <source>
        <dbReference type="RuleBase" id="RU000489"/>
    </source>
</evidence>
<dbReference type="SMART" id="SM00636">
    <property type="entry name" value="Glyco_18"/>
    <property type="match status" value="1"/>
</dbReference>
<dbReference type="GO" id="GO:0005576">
    <property type="term" value="C:extracellular region"/>
    <property type="evidence" value="ECO:0007669"/>
    <property type="project" value="InterPro"/>
</dbReference>
<dbReference type="Gene3D" id="2.10.10.20">
    <property type="entry name" value="Carbohydrate-binding module superfamily 5/12"/>
    <property type="match status" value="1"/>
</dbReference>
<dbReference type="SUPFAM" id="SSF51445">
    <property type="entry name" value="(Trans)glycosidases"/>
    <property type="match status" value="1"/>
</dbReference>
<keyword evidence="4" id="KW-0146">Chitin degradation</keyword>
<evidence type="ECO:0000256" key="2">
    <source>
        <dbReference type="ARBA" id="ARBA00012729"/>
    </source>
</evidence>
<dbReference type="PROSITE" id="PS51257">
    <property type="entry name" value="PROKAR_LIPOPROTEIN"/>
    <property type="match status" value="1"/>
</dbReference>
<evidence type="ECO:0000256" key="7">
    <source>
        <dbReference type="ARBA" id="ARBA00023326"/>
    </source>
</evidence>
<evidence type="ECO:0000256" key="9">
    <source>
        <dbReference type="RuleBase" id="RU004453"/>
    </source>
</evidence>
<dbReference type="InterPro" id="IPR017853">
    <property type="entry name" value="GH"/>
</dbReference>
<evidence type="ECO:0000256" key="11">
    <source>
        <dbReference type="SAM" id="SignalP"/>
    </source>
</evidence>
<dbReference type="GO" id="GO:0030246">
    <property type="term" value="F:carbohydrate binding"/>
    <property type="evidence" value="ECO:0007669"/>
    <property type="project" value="InterPro"/>
</dbReference>
<dbReference type="InterPro" id="IPR036573">
    <property type="entry name" value="CBM_sf_5/12"/>
</dbReference>
<comment type="catalytic activity">
    <reaction evidence="1">
        <text>Random endo-hydrolysis of N-acetyl-beta-D-glucosaminide (1-&gt;4)-beta-linkages in chitin and chitodextrins.</text>
        <dbReference type="EC" id="3.2.1.14"/>
    </reaction>
</comment>
<feature type="domain" description="GH18" evidence="12">
    <location>
        <begin position="128"/>
        <end position="542"/>
    </location>
</feature>
<name>A0A4V1IP79_9GAMM</name>
<dbReference type="CDD" id="cd06548">
    <property type="entry name" value="GH18_chitinase"/>
    <property type="match status" value="1"/>
</dbReference>
<keyword evidence="7" id="KW-0624">Polysaccharide degradation</keyword>
<gene>
    <name evidence="13" type="ORF">B9G39_24145</name>
</gene>
<dbReference type="SUPFAM" id="SSF54556">
    <property type="entry name" value="Chitinase insertion domain"/>
    <property type="match status" value="1"/>
</dbReference>
<evidence type="ECO:0000256" key="1">
    <source>
        <dbReference type="ARBA" id="ARBA00000822"/>
    </source>
</evidence>
<dbReference type="SMR" id="A0A4V1IP79"/>
<dbReference type="GO" id="GO:0000272">
    <property type="term" value="P:polysaccharide catabolic process"/>
    <property type="evidence" value="ECO:0007669"/>
    <property type="project" value="UniProtKB-KW"/>
</dbReference>
<dbReference type="GO" id="GO:0006032">
    <property type="term" value="P:chitin catabolic process"/>
    <property type="evidence" value="ECO:0007669"/>
    <property type="project" value="UniProtKB-KW"/>
</dbReference>
<evidence type="ECO:0000256" key="10">
    <source>
        <dbReference type="SAM" id="MobiDB-lite"/>
    </source>
</evidence>
<evidence type="ECO:0000259" key="12">
    <source>
        <dbReference type="PROSITE" id="PS51910"/>
    </source>
</evidence>
<dbReference type="CDD" id="cd12215">
    <property type="entry name" value="ChiC_BD"/>
    <property type="match status" value="1"/>
</dbReference>
<evidence type="ECO:0000256" key="3">
    <source>
        <dbReference type="ARBA" id="ARBA00022801"/>
    </source>
</evidence>
<dbReference type="Pfam" id="PF02839">
    <property type="entry name" value="CBM_5_12"/>
    <property type="match status" value="1"/>
</dbReference>
<keyword evidence="14" id="KW-1185">Reference proteome</keyword>
<dbReference type="RefSeq" id="WP_094789074.1">
    <property type="nucleotide sequence ID" value="NZ_NDXW01000001.1"/>
</dbReference>
<dbReference type="InterPro" id="IPR003610">
    <property type="entry name" value="CBM5/12"/>
</dbReference>
<evidence type="ECO:0000313" key="14">
    <source>
        <dbReference type="Proteomes" id="UP000257039"/>
    </source>
</evidence>
<evidence type="ECO:0000256" key="6">
    <source>
        <dbReference type="ARBA" id="ARBA00023295"/>
    </source>
</evidence>
<feature type="chain" id="PRO_5020462249" description="chitinase" evidence="11">
    <location>
        <begin position="38"/>
        <end position="542"/>
    </location>
</feature>
<keyword evidence="5" id="KW-0119">Carbohydrate metabolism</keyword>
<dbReference type="PANTHER" id="PTHR11177">
    <property type="entry name" value="CHITINASE"/>
    <property type="match status" value="1"/>
</dbReference>
<dbReference type="GO" id="GO:0008843">
    <property type="term" value="F:endochitinase activity"/>
    <property type="evidence" value="ECO:0007669"/>
    <property type="project" value="UniProtKB-EC"/>
</dbReference>
<dbReference type="Gene3D" id="3.10.50.10">
    <property type="match status" value="1"/>
</dbReference>
<dbReference type="InterPro" id="IPR011583">
    <property type="entry name" value="Chitinase_II/V-like_cat"/>
</dbReference>
<accession>A0A4V1IP79</accession>
<dbReference type="SMART" id="SM00495">
    <property type="entry name" value="ChtBD3"/>
    <property type="match status" value="1"/>
</dbReference>
<protein>
    <recommendedName>
        <fullName evidence="2">chitinase</fullName>
        <ecNumber evidence="2">3.2.1.14</ecNumber>
    </recommendedName>
</protein>
<dbReference type="InterPro" id="IPR050314">
    <property type="entry name" value="Glycosyl_Hydrlase_18"/>
</dbReference>
<dbReference type="GO" id="GO:0008061">
    <property type="term" value="F:chitin binding"/>
    <property type="evidence" value="ECO:0007669"/>
    <property type="project" value="InterPro"/>
</dbReference>
<feature type="region of interest" description="Disordered" evidence="10">
    <location>
        <begin position="87"/>
        <end position="126"/>
    </location>
</feature>
<dbReference type="Proteomes" id="UP000257039">
    <property type="component" value="Unassembled WGS sequence"/>
</dbReference>
<dbReference type="InterPro" id="IPR001223">
    <property type="entry name" value="Glyco_hydro18_cat"/>
</dbReference>
<dbReference type="PANTHER" id="PTHR11177:SF317">
    <property type="entry name" value="CHITINASE 12-RELATED"/>
    <property type="match status" value="1"/>
</dbReference>
<dbReference type="PROSITE" id="PS01095">
    <property type="entry name" value="GH18_1"/>
    <property type="match status" value="1"/>
</dbReference>
<evidence type="ECO:0000256" key="4">
    <source>
        <dbReference type="ARBA" id="ARBA00023024"/>
    </source>
</evidence>
<reference evidence="13 14" key="1">
    <citation type="submission" date="2017-04" db="EMBL/GenBank/DDBJ databases">
        <title>Draft genome sequence of Zooshikella ganghwensis VG4 isolated from Red Sea sediments.</title>
        <authorList>
            <person name="Rehman Z."/>
            <person name="Alam I."/>
            <person name="Kamau A."/>
            <person name="Bajic V."/>
            <person name="Leiknes T."/>
        </authorList>
    </citation>
    <scope>NUCLEOTIDE SEQUENCE [LARGE SCALE GENOMIC DNA]</scope>
    <source>
        <strain evidence="13 14">VG4</strain>
    </source>
</reference>
<dbReference type="InterPro" id="IPR001579">
    <property type="entry name" value="Glyco_hydro_18_chit_AS"/>
</dbReference>
<dbReference type="Pfam" id="PF00704">
    <property type="entry name" value="Glyco_hydro_18"/>
    <property type="match status" value="1"/>
</dbReference>
<proteinExistence type="inferred from homology"/>
<evidence type="ECO:0000256" key="5">
    <source>
        <dbReference type="ARBA" id="ARBA00023277"/>
    </source>
</evidence>
<feature type="signal peptide" evidence="11">
    <location>
        <begin position="1"/>
        <end position="37"/>
    </location>
</feature>
<evidence type="ECO:0000313" key="13">
    <source>
        <dbReference type="EMBL" id="RDH46291.1"/>
    </source>
</evidence>
<dbReference type="Gene3D" id="3.20.20.80">
    <property type="entry name" value="Glycosidases"/>
    <property type="match status" value="1"/>
</dbReference>
<sequence>MEKQMLPIQINKRYPYKLLTGITISISLACLANVGMAQEINTFNTSVYTNTEFTLIKTWQNDKVYNRGDKVHHNNILYVAKWWTQGEEPKASPTGPWERLDNNDDEVPGNPEPGTTTPDTGSSGTDQYRVVGYYMLGPDEINKYPSVDFPVSNITPEKSNMLTHINFAFIGINEEGQCDLLEGTNQTKAADVFKQLNTLKQYNPKLKLMFSVGGWAFSNDASPTVNRFRQAAASDAARKRMVSSCIQLMKKYDFNGIDLDWEYPRKSDTQNFIALLREFRQQISLHELQDAADYQLTIAGAGGAFFLSRYYANLEEVVAPLDFINLMTYDFNGPWQGVTKTNFHAHLFGGKDEPKYYNALREVIFNPPKTWEEIKNLFPSPFALTTDAAIHQHLIMNIPKDKIVMGVPFYGRAFKEVGSANNGLYQPFNTPGGDPYVGDPTWLIGCEKCIERNEPRIATYADIKKMLAGSFGYQRFFHSETKAPWLYNANHNLFVTYDDADSLTIKADYIKNNQLGGVMFWHLGQDDTDGTLLRTLHNSLKK</sequence>
<dbReference type="PROSITE" id="PS51910">
    <property type="entry name" value="GH18_2"/>
    <property type="match status" value="1"/>
</dbReference>
<dbReference type="InterPro" id="IPR029070">
    <property type="entry name" value="Chitinase_insertion_sf"/>
</dbReference>
<keyword evidence="3 8" id="KW-0378">Hydrolase</keyword>
<comment type="similarity">
    <text evidence="9">Belongs to the glycosyl hydrolase 18 family.</text>
</comment>
<comment type="caution">
    <text evidence="13">The sequence shown here is derived from an EMBL/GenBank/DDBJ whole genome shotgun (WGS) entry which is preliminary data.</text>
</comment>
<dbReference type="EMBL" id="NDXW01000001">
    <property type="protein sequence ID" value="RDH46291.1"/>
    <property type="molecule type" value="Genomic_DNA"/>
</dbReference>
<keyword evidence="11" id="KW-0732">Signal</keyword>
<dbReference type="AlphaFoldDB" id="A0A4V1IP79"/>
<dbReference type="SUPFAM" id="SSF51055">
    <property type="entry name" value="Carbohydrate binding domain"/>
    <property type="match status" value="1"/>
</dbReference>